<dbReference type="EMBL" id="CAJEWN010000166">
    <property type="protein sequence ID" value="CAD2170297.1"/>
    <property type="molecule type" value="Genomic_DNA"/>
</dbReference>
<sequence>MKGGTSLFVVFFLLVVNLSLFTEVNSIIGPPWTLPHRPHRSYRHWRSVPIDDGTARVARDGHD</sequence>
<comment type="caution">
    <text evidence="2">The sequence shown here is derived from an EMBL/GenBank/DDBJ whole genome shotgun (WGS) entry which is preliminary data.</text>
</comment>
<dbReference type="Proteomes" id="UP000580250">
    <property type="component" value="Unassembled WGS sequence"/>
</dbReference>
<evidence type="ECO:0000313" key="2">
    <source>
        <dbReference type="EMBL" id="CAD2170297.1"/>
    </source>
</evidence>
<evidence type="ECO:0000256" key="1">
    <source>
        <dbReference type="SAM" id="SignalP"/>
    </source>
</evidence>
<protein>
    <submittedName>
        <fullName evidence="2">Uncharacterized protein</fullName>
    </submittedName>
</protein>
<organism evidence="2 3">
    <name type="scientific">Meloidogyne enterolobii</name>
    <name type="common">Root-knot nematode worm</name>
    <name type="synonym">Meloidogyne mayaguensis</name>
    <dbReference type="NCBI Taxonomy" id="390850"/>
    <lineage>
        <taxon>Eukaryota</taxon>
        <taxon>Metazoa</taxon>
        <taxon>Ecdysozoa</taxon>
        <taxon>Nematoda</taxon>
        <taxon>Chromadorea</taxon>
        <taxon>Rhabditida</taxon>
        <taxon>Tylenchina</taxon>
        <taxon>Tylenchomorpha</taxon>
        <taxon>Tylenchoidea</taxon>
        <taxon>Meloidogynidae</taxon>
        <taxon>Meloidogyninae</taxon>
        <taxon>Meloidogyne</taxon>
    </lineage>
</organism>
<reference evidence="2 3" key="1">
    <citation type="submission" date="2020-08" db="EMBL/GenBank/DDBJ databases">
        <authorList>
            <person name="Koutsovoulos G."/>
            <person name="Danchin GJ E."/>
        </authorList>
    </citation>
    <scope>NUCLEOTIDE SEQUENCE [LARGE SCALE GENOMIC DNA]</scope>
</reference>
<evidence type="ECO:0000313" key="3">
    <source>
        <dbReference type="Proteomes" id="UP000580250"/>
    </source>
</evidence>
<gene>
    <name evidence="2" type="ORF">MENT_LOCUS21694</name>
</gene>
<proteinExistence type="predicted"/>
<accession>A0A6V7V5P7</accession>
<feature type="chain" id="PRO_5028217784" evidence="1">
    <location>
        <begin position="27"/>
        <end position="63"/>
    </location>
</feature>
<keyword evidence="1" id="KW-0732">Signal</keyword>
<feature type="signal peptide" evidence="1">
    <location>
        <begin position="1"/>
        <end position="26"/>
    </location>
</feature>
<name>A0A6V7V5P7_MELEN</name>
<dbReference type="AlphaFoldDB" id="A0A6V7V5P7"/>